<evidence type="ECO:0000313" key="1">
    <source>
        <dbReference type="EMBL" id="QYM79897.1"/>
    </source>
</evidence>
<gene>
    <name evidence="1" type="ORF">K0B96_04575</name>
</gene>
<dbReference type="KEGG" id="ole:K0B96_04575"/>
<dbReference type="Proteomes" id="UP000825051">
    <property type="component" value="Chromosome"/>
</dbReference>
<reference evidence="1" key="1">
    <citation type="submission" date="2021-08" db="EMBL/GenBank/DDBJ databases">
        <title>Genome of a novel bacterium of the phylum Verrucomicrobia, Oleiharenicola sp. KSB-15.</title>
        <authorList>
            <person name="Chung J.-H."/>
            <person name="Ahn J.-H."/>
            <person name="Yoon Y."/>
            <person name="Kim D.-Y."/>
            <person name="An S.-H."/>
            <person name="Park I."/>
            <person name="Yeon J."/>
        </authorList>
    </citation>
    <scope>NUCLEOTIDE SEQUENCE</scope>
    <source>
        <strain evidence="1">KSB-15</strain>
    </source>
</reference>
<protein>
    <submittedName>
        <fullName evidence="1">DUF1800 domain-containing protein</fullName>
    </submittedName>
</protein>
<dbReference type="InterPro" id="IPR014917">
    <property type="entry name" value="DUF1800"/>
</dbReference>
<dbReference type="EMBL" id="CP080507">
    <property type="protein sequence ID" value="QYM79897.1"/>
    <property type="molecule type" value="Genomic_DNA"/>
</dbReference>
<keyword evidence="2" id="KW-1185">Reference proteome</keyword>
<proteinExistence type="predicted"/>
<sequence length="494" mass="55495">MKLDYSPEQAWQPLPAAAWDAAAARHLLRRAGWSASPDEVTRVLRDGLAPTLDRLFPRQPAAMPVPKSVADFRSEAADYRRKIRQAPREQRRDLKRDFQQQARDALGDLTLVWMQFSLHPDRAAYEKWVSFLGNVYVVSANKVRDPAMLYEHQALLRAGGTGPAPKLTKGVLRSPAMIQYLDLQQNRLGAPNENFGRELMELFTLGVGHYTENDVKQGSRAFTGYRQRDGAFEFAPRQHDGSAKTFLGHTGHFDGDQAIDVIYQQPAAGTRLPALMARFYLSDEPLPDPHLAALGDWWRATGFDLHQLCLRWFSSRLFFDPQFRGIAIKSPQQYYLGLLQDLGLDLAPLPRRVLPALRQMGQPLYTPPNVRGWVGGREWINSATLDARRALVGVLFTPLNENRLNADEQRALARARAAGVTGFSFTDDRFKKLLPLTDAEVTTALCDFLLPVHVAPDYRAAITQFLAQGDAARRLARIRNAAITLLGSPEYQLC</sequence>
<evidence type="ECO:0000313" key="2">
    <source>
        <dbReference type="Proteomes" id="UP000825051"/>
    </source>
</evidence>
<accession>A0A8F9XH40</accession>
<dbReference type="Pfam" id="PF08811">
    <property type="entry name" value="DUF1800"/>
    <property type="match status" value="1"/>
</dbReference>
<dbReference type="RefSeq" id="WP_220164331.1">
    <property type="nucleotide sequence ID" value="NZ_CP080507.1"/>
</dbReference>
<organism evidence="1 2">
    <name type="scientific">Horticoccus luteus</name>
    <dbReference type="NCBI Taxonomy" id="2862869"/>
    <lineage>
        <taxon>Bacteria</taxon>
        <taxon>Pseudomonadati</taxon>
        <taxon>Verrucomicrobiota</taxon>
        <taxon>Opitutia</taxon>
        <taxon>Opitutales</taxon>
        <taxon>Opitutaceae</taxon>
        <taxon>Horticoccus</taxon>
    </lineage>
</organism>
<name>A0A8F9XH40_9BACT</name>
<dbReference type="AlphaFoldDB" id="A0A8F9XH40"/>